<keyword evidence="3" id="KW-1185">Reference proteome</keyword>
<feature type="region of interest" description="Disordered" evidence="1">
    <location>
        <begin position="1"/>
        <end position="71"/>
    </location>
</feature>
<proteinExistence type="predicted"/>
<dbReference type="AlphaFoldDB" id="D8LD46"/>
<gene>
    <name evidence="2" type="ORF">Esi_0113_0052</name>
</gene>
<evidence type="ECO:0000313" key="3">
    <source>
        <dbReference type="Proteomes" id="UP000002630"/>
    </source>
</evidence>
<feature type="compositionally biased region" description="Basic and acidic residues" evidence="1">
    <location>
        <begin position="270"/>
        <end position="281"/>
    </location>
</feature>
<accession>D8LD46</accession>
<dbReference type="EMBL" id="FN647822">
    <property type="protein sequence ID" value="CBN78413.1"/>
    <property type="molecule type" value="Genomic_DNA"/>
</dbReference>
<dbReference type="Proteomes" id="UP000002630">
    <property type="component" value="Linkage Group LG23"/>
</dbReference>
<protein>
    <submittedName>
        <fullName evidence="2">Uncharacterized protein</fullName>
    </submittedName>
</protein>
<sequence>MRLPLEATRDSDALLPRSLSPGHAGRSSNKKTRTSSAASGGGSSSKINDGNSSSKPPCAPRGRGSSAASNPGTAAMEVAAHEIALSATPTALSWAVVALLADGGGRVRGGDFVGGVGGREQGHLLPRSRDKYPTPGTPGVDSRQVSRRLSARWATLLDMFHSRWRGFGAALLVRLVEALLDNDSSTPGEAVNADDDGTSACGGGNGSGGGGGAGGGGGGGGLERQAAFIEIWARVRGALREEAVHDRLPPTFFQAKEALWEENESTWVDKPGECSRRSSPP</sequence>
<organism evidence="2 3">
    <name type="scientific">Ectocarpus siliculosus</name>
    <name type="common">Brown alga</name>
    <name type="synonym">Conferva siliculosa</name>
    <dbReference type="NCBI Taxonomy" id="2880"/>
    <lineage>
        <taxon>Eukaryota</taxon>
        <taxon>Sar</taxon>
        <taxon>Stramenopiles</taxon>
        <taxon>Ochrophyta</taxon>
        <taxon>PX clade</taxon>
        <taxon>Phaeophyceae</taxon>
        <taxon>Ectocarpales</taxon>
        <taxon>Ectocarpaceae</taxon>
        <taxon>Ectocarpus</taxon>
    </lineage>
</organism>
<evidence type="ECO:0000256" key="1">
    <source>
        <dbReference type="SAM" id="MobiDB-lite"/>
    </source>
</evidence>
<feature type="region of interest" description="Disordered" evidence="1">
    <location>
        <begin position="184"/>
        <end position="206"/>
    </location>
</feature>
<name>D8LD46_ECTSI</name>
<dbReference type="EMBL" id="FN649748">
    <property type="protein sequence ID" value="CBN78413.1"/>
    <property type="molecule type" value="Genomic_DNA"/>
</dbReference>
<feature type="compositionally biased region" description="Low complexity" evidence="1">
    <location>
        <begin position="44"/>
        <end position="55"/>
    </location>
</feature>
<evidence type="ECO:0000313" key="2">
    <source>
        <dbReference type="EMBL" id="CBN78413.1"/>
    </source>
</evidence>
<feature type="region of interest" description="Disordered" evidence="1">
    <location>
        <begin position="118"/>
        <end position="143"/>
    </location>
</feature>
<reference evidence="2 3" key="1">
    <citation type="journal article" date="2010" name="Nature">
        <title>The Ectocarpus genome and the independent evolution of multicellularity in brown algae.</title>
        <authorList>
            <person name="Cock J.M."/>
            <person name="Sterck L."/>
            <person name="Rouze P."/>
            <person name="Scornet D."/>
            <person name="Allen A.E."/>
            <person name="Amoutzias G."/>
            <person name="Anthouard V."/>
            <person name="Artiguenave F."/>
            <person name="Aury J.M."/>
            <person name="Badger J.H."/>
            <person name="Beszteri B."/>
            <person name="Billiau K."/>
            <person name="Bonnet E."/>
            <person name="Bothwell J.H."/>
            <person name="Bowler C."/>
            <person name="Boyen C."/>
            <person name="Brownlee C."/>
            <person name="Carrano C.J."/>
            <person name="Charrier B."/>
            <person name="Cho G.Y."/>
            <person name="Coelho S.M."/>
            <person name="Collen J."/>
            <person name="Corre E."/>
            <person name="Da Silva C."/>
            <person name="Delage L."/>
            <person name="Delaroque N."/>
            <person name="Dittami S.M."/>
            <person name="Doulbeau S."/>
            <person name="Elias M."/>
            <person name="Farnham G."/>
            <person name="Gachon C.M."/>
            <person name="Gschloessl B."/>
            <person name="Heesch S."/>
            <person name="Jabbari K."/>
            <person name="Jubin C."/>
            <person name="Kawai H."/>
            <person name="Kimura K."/>
            <person name="Kloareg B."/>
            <person name="Kupper F.C."/>
            <person name="Lang D."/>
            <person name="Le Bail A."/>
            <person name="Leblanc C."/>
            <person name="Lerouge P."/>
            <person name="Lohr M."/>
            <person name="Lopez P.J."/>
            <person name="Martens C."/>
            <person name="Maumus F."/>
            <person name="Michel G."/>
            <person name="Miranda-Saavedra D."/>
            <person name="Morales J."/>
            <person name="Moreau H."/>
            <person name="Motomura T."/>
            <person name="Nagasato C."/>
            <person name="Napoli C.A."/>
            <person name="Nelson D.R."/>
            <person name="Nyvall-Collen P."/>
            <person name="Peters A.F."/>
            <person name="Pommier C."/>
            <person name="Potin P."/>
            <person name="Poulain J."/>
            <person name="Quesneville H."/>
            <person name="Read B."/>
            <person name="Rensing S.A."/>
            <person name="Ritter A."/>
            <person name="Rousvoal S."/>
            <person name="Samanta M."/>
            <person name="Samson G."/>
            <person name="Schroeder D.C."/>
            <person name="Segurens B."/>
            <person name="Strittmatter M."/>
            <person name="Tonon T."/>
            <person name="Tregear J.W."/>
            <person name="Valentin K."/>
            <person name="von Dassow P."/>
            <person name="Yamagishi T."/>
            <person name="Van de Peer Y."/>
            <person name="Wincker P."/>
        </authorList>
    </citation>
    <scope>NUCLEOTIDE SEQUENCE [LARGE SCALE GENOMIC DNA]</scope>
    <source>
        <strain evidence="3">Ec32 / CCAP1310/4</strain>
    </source>
</reference>
<dbReference type="InParanoid" id="D8LD46"/>
<feature type="region of interest" description="Disordered" evidence="1">
    <location>
        <begin position="262"/>
        <end position="281"/>
    </location>
</feature>